<dbReference type="RefSeq" id="WP_345526925.1">
    <property type="nucleotide sequence ID" value="NZ_BAABKN010000014.1"/>
</dbReference>
<dbReference type="Proteomes" id="UP001499882">
    <property type="component" value="Unassembled WGS sequence"/>
</dbReference>
<dbReference type="PANTHER" id="PTHR43756">
    <property type="entry name" value="CHOLINE MONOOXYGENASE, CHLOROPLASTIC"/>
    <property type="match status" value="1"/>
</dbReference>
<evidence type="ECO:0000256" key="5">
    <source>
        <dbReference type="ARBA" id="ARBA00023002"/>
    </source>
</evidence>
<dbReference type="InterPro" id="IPR015879">
    <property type="entry name" value="Ring_hydroxy_dOase_asu_C_dom"/>
</dbReference>
<evidence type="ECO:0000313" key="10">
    <source>
        <dbReference type="EMBL" id="GAA4738297.1"/>
    </source>
</evidence>
<evidence type="ECO:0000313" key="11">
    <source>
        <dbReference type="Proteomes" id="UP001499882"/>
    </source>
</evidence>
<name>A0ABP8YV10_9ACTN</name>
<reference evidence="11" key="1">
    <citation type="journal article" date="2019" name="Int. J. Syst. Evol. Microbiol.">
        <title>The Global Catalogue of Microorganisms (GCM) 10K type strain sequencing project: providing services to taxonomists for standard genome sequencing and annotation.</title>
        <authorList>
            <consortium name="The Broad Institute Genomics Platform"/>
            <consortium name="The Broad Institute Genome Sequencing Center for Infectious Disease"/>
            <person name="Wu L."/>
            <person name="Ma J."/>
        </authorList>
    </citation>
    <scope>NUCLEOTIDE SEQUENCE [LARGE SCALE GENOMIC DNA]</scope>
    <source>
        <strain evidence="11">JCM 18532</strain>
    </source>
</reference>
<evidence type="ECO:0000256" key="3">
    <source>
        <dbReference type="ARBA" id="ARBA00022723"/>
    </source>
</evidence>
<dbReference type="EMBL" id="BAABKN010000014">
    <property type="protein sequence ID" value="GAA4738297.1"/>
    <property type="molecule type" value="Genomic_DNA"/>
</dbReference>
<dbReference type="GO" id="GO:0051213">
    <property type="term" value="F:dioxygenase activity"/>
    <property type="evidence" value="ECO:0007669"/>
    <property type="project" value="UniProtKB-KW"/>
</dbReference>
<keyword evidence="11" id="KW-1185">Reference proteome</keyword>
<dbReference type="InterPro" id="IPR015881">
    <property type="entry name" value="ARHD_Rieske_2Fe_2S"/>
</dbReference>
<keyword evidence="6" id="KW-0408">Iron</keyword>
<dbReference type="PROSITE" id="PS51296">
    <property type="entry name" value="RIESKE"/>
    <property type="match status" value="1"/>
</dbReference>
<evidence type="ECO:0000256" key="1">
    <source>
        <dbReference type="ARBA" id="ARBA00008751"/>
    </source>
</evidence>
<keyword evidence="5" id="KW-0560">Oxidoreductase</keyword>
<keyword evidence="2" id="KW-0001">2Fe-2S</keyword>
<dbReference type="PANTHER" id="PTHR43756:SF1">
    <property type="entry name" value="3-PHENYLPROPIONATE_CINNAMIC ACID DIOXYGENASE SUBUNIT ALPHA"/>
    <property type="match status" value="1"/>
</dbReference>
<dbReference type="PRINTS" id="PR00090">
    <property type="entry name" value="RNGDIOXGNASE"/>
</dbReference>
<comment type="similarity">
    <text evidence="1">Belongs to the bacterial ring-hydroxylating dioxygenase alpha subunit family.</text>
</comment>
<comment type="caution">
    <text evidence="10">The sequence shown here is derived from an EMBL/GenBank/DDBJ whole genome shotgun (WGS) entry which is preliminary data.</text>
</comment>
<dbReference type="InterPro" id="IPR017941">
    <property type="entry name" value="Rieske_2Fe-2S"/>
</dbReference>
<sequence length="399" mass="44773">MALTEAEKLITPDWMVHGSIYTDPDVFAAEQDEIFRHTWLFVAHESQLQNRGDYVTTYAGTQPVIVTRGSDDGAYHVLLNRCRHRGAAVCQSEEGNAAFFRCAYHGWTYTNTGELRGITYDQGYEGLDRSKLGLTRMPRVDSFAGFVFASFDEDGPTLMEHLGHAAPYLELVAAQGPDGIRLSAGSHQIAYDGNWKLQVENTIDNYHFGFVHRSFLEVLADRIGSPPPIIKNILTNEEWRTLDLGNGHSVHEFGDPKTGNNQGQLGDLPFNLIIFPNLCFVGAQLRHVLPKAADRTEVRLYPMLHEGESEAFNASILRTHEGFYGPAGMGGSDDVEVAFDRVSDGMRASEQDWLVMSRGLHREQAEPDGRIVGRADDEVPQRAFYRQWIRSVSREEIVR</sequence>
<proteinExistence type="inferred from homology"/>
<dbReference type="Gene3D" id="3.90.380.10">
    <property type="entry name" value="Naphthalene 1,2-dioxygenase Alpha Subunit, Chain A, domain 1"/>
    <property type="match status" value="1"/>
</dbReference>
<dbReference type="Pfam" id="PF00355">
    <property type="entry name" value="Rieske"/>
    <property type="match status" value="1"/>
</dbReference>
<keyword evidence="4 10" id="KW-0223">Dioxygenase</keyword>
<dbReference type="SUPFAM" id="SSF55961">
    <property type="entry name" value="Bet v1-like"/>
    <property type="match status" value="1"/>
</dbReference>
<dbReference type="Pfam" id="PF00848">
    <property type="entry name" value="Ring_hydroxyl_A"/>
    <property type="match status" value="1"/>
</dbReference>
<keyword evidence="8" id="KW-0520">NAD</keyword>
<dbReference type="InterPro" id="IPR001663">
    <property type="entry name" value="Rng_hydr_dOase-A"/>
</dbReference>
<evidence type="ECO:0000259" key="9">
    <source>
        <dbReference type="PROSITE" id="PS51296"/>
    </source>
</evidence>
<protein>
    <submittedName>
        <fullName evidence="10">Aromatic ring-hydroxylating dioxygenase subunit alpha</fullName>
    </submittedName>
</protein>
<keyword evidence="7" id="KW-0411">Iron-sulfur</keyword>
<dbReference type="SUPFAM" id="SSF50022">
    <property type="entry name" value="ISP domain"/>
    <property type="match status" value="1"/>
</dbReference>
<organism evidence="10 11">
    <name type="scientific">Nocardioides endophyticus</name>
    <dbReference type="NCBI Taxonomy" id="1353775"/>
    <lineage>
        <taxon>Bacteria</taxon>
        <taxon>Bacillati</taxon>
        <taxon>Actinomycetota</taxon>
        <taxon>Actinomycetes</taxon>
        <taxon>Propionibacteriales</taxon>
        <taxon>Nocardioidaceae</taxon>
        <taxon>Nocardioides</taxon>
    </lineage>
</organism>
<dbReference type="CDD" id="cd03469">
    <property type="entry name" value="Rieske_RO_Alpha_N"/>
    <property type="match status" value="1"/>
</dbReference>
<feature type="domain" description="Rieske" evidence="9">
    <location>
        <begin position="40"/>
        <end position="149"/>
    </location>
</feature>
<dbReference type="Gene3D" id="2.102.10.10">
    <property type="entry name" value="Rieske [2Fe-2S] iron-sulphur domain"/>
    <property type="match status" value="1"/>
</dbReference>
<dbReference type="PROSITE" id="PS00570">
    <property type="entry name" value="RING_HYDROXYL_ALPHA"/>
    <property type="match status" value="1"/>
</dbReference>
<accession>A0ABP8YV10</accession>
<evidence type="ECO:0000256" key="7">
    <source>
        <dbReference type="ARBA" id="ARBA00023014"/>
    </source>
</evidence>
<evidence type="ECO:0000256" key="6">
    <source>
        <dbReference type="ARBA" id="ARBA00023004"/>
    </source>
</evidence>
<keyword evidence="3" id="KW-0479">Metal-binding</keyword>
<evidence type="ECO:0000256" key="2">
    <source>
        <dbReference type="ARBA" id="ARBA00022714"/>
    </source>
</evidence>
<evidence type="ECO:0000256" key="8">
    <source>
        <dbReference type="ARBA" id="ARBA00023027"/>
    </source>
</evidence>
<gene>
    <name evidence="10" type="ORF">GCM10023350_23080</name>
</gene>
<evidence type="ECO:0000256" key="4">
    <source>
        <dbReference type="ARBA" id="ARBA00022964"/>
    </source>
</evidence>
<dbReference type="InterPro" id="IPR036922">
    <property type="entry name" value="Rieske_2Fe-2S_sf"/>
</dbReference>